<comment type="similarity">
    <text evidence="1">Belongs to the GMC oxidoreductase family.</text>
</comment>
<dbReference type="GO" id="GO:0016614">
    <property type="term" value="F:oxidoreductase activity, acting on CH-OH group of donors"/>
    <property type="evidence" value="ECO:0007669"/>
    <property type="project" value="InterPro"/>
</dbReference>
<dbReference type="PANTHER" id="PTHR46056">
    <property type="entry name" value="LONG-CHAIN-ALCOHOL OXIDASE"/>
    <property type="match status" value="1"/>
</dbReference>
<dbReference type="EMBL" id="JACXAE010000009">
    <property type="protein sequence ID" value="MBD2770739.1"/>
    <property type="molecule type" value="Genomic_DNA"/>
</dbReference>
<dbReference type="SUPFAM" id="SSF51905">
    <property type="entry name" value="FAD/NAD(P)-binding domain"/>
    <property type="match status" value="1"/>
</dbReference>
<organism evidence="6 7">
    <name type="scientific">Iningainema tapete BLCC-T55</name>
    <dbReference type="NCBI Taxonomy" id="2748662"/>
    <lineage>
        <taxon>Bacteria</taxon>
        <taxon>Bacillati</taxon>
        <taxon>Cyanobacteriota</taxon>
        <taxon>Cyanophyceae</taxon>
        <taxon>Nostocales</taxon>
        <taxon>Scytonemataceae</taxon>
        <taxon>Iningainema tapete</taxon>
    </lineage>
</organism>
<evidence type="ECO:0000256" key="3">
    <source>
        <dbReference type="ARBA" id="ARBA00022827"/>
    </source>
</evidence>
<feature type="domain" description="Glucose-methanol-choline oxidoreductase C-terminal" evidence="5">
    <location>
        <begin position="63"/>
        <end position="126"/>
    </location>
</feature>
<evidence type="ECO:0000259" key="5">
    <source>
        <dbReference type="Pfam" id="PF05199"/>
    </source>
</evidence>
<evidence type="ECO:0000256" key="4">
    <source>
        <dbReference type="ARBA" id="ARBA00023002"/>
    </source>
</evidence>
<keyword evidence="7" id="KW-1185">Reference proteome</keyword>
<evidence type="ECO:0000256" key="1">
    <source>
        <dbReference type="ARBA" id="ARBA00010790"/>
    </source>
</evidence>
<dbReference type="Proteomes" id="UP000629098">
    <property type="component" value="Unassembled WGS sequence"/>
</dbReference>
<reference evidence="6" key="1">
    <citation type="submission" date="2020-09" db="EMBL/GenBank/DDBJ databases">
        <title>Iningainema tapete sp. nov. (Scytonemataceae, Cyanobacteria) from greenhouses in central Florida (USA) produces two types of nodularin with biosynthetic potential for microcystin-LR and anabaenopeptins.</title>
        <authorList>
            <person name="Berthold D.E."/>
            <person name="Lefler F.W."/>
            <person name="Huang I.-S."/>
            <person name="Abdulla H."/>
            <person name="Zimba P.V."/>
            <person name="Laughinghouse H.D. IV."/>
        </authorList>
    </citation>
    <scope>NUCLEOTIDE SEQUENCE</scope>
    <source>
        <strain evidence="6">BLCCT55</strain>
    </source>
</reference>
<evidence type="ECO:0000313" key="7">
    <source>
        <dbReference type="Proteomes" id="UP000629098"/>
    </source>
</evidence>
<dbReference type="InterPro" id="IPR036188">
    <property type="entry name" value="FAD/NAD-bd_sf"/>
</dbReference>
<dbReference type="PANTHER" id="PTHR46056:SF12">
    <property type="entry name" value="LONG-CHAIN-ALCOHOL OXIDASE"/>
    <property type="match status" value="1"/>
</dbReference>
<keyword evidence="2" id="KW-0285">Flavoprotein</keyword>
<keyword evidence="4" id="KW-0560">Oxidoreductase</keyword>
<evidence type="ECO:0000256" key="2">
    <source>
        <dbReference type="ARBA" id="ARBA00022630"/>
    </source>
</evidence>
<protein>
    <recommendedName>
        <fullName evidence="5">Glucose-methanol-choline oxidoreductase C-terminal domain-containing protein</fullName>
    </recommendedName>
</protein>
<evidence type="ECO:0000313" key="6">
    <source>
        <dbReference type="EMBL" id="MBD2770739.1"/>
    </source>
</evidence>
<name>A0A8J6XAF6_9CYAN</name>
<dbReference type="Gene3D" id="3.50.50.60">
    <property type="entry name" value="FAD/NAD(P)-binding domain"/>
    <property type="match status" value="1"/>
</dbReference>
<gene>
    <name evidence="6" type="ORF">ICL16_01020</name>
</gene>
<dbReference type="InterPro" id="IPR007867">
    <property type="entry name" value="GMC_OxRtase_C"/>
</dbReference>
<accession>A0A8J6XAF6</accession>
<proteinExistence type="inferred from homology"/>
<sequence length="138" mass="15721">MFQYTTFPTIWGCNFPVDWCNPDQSSLRIKSNFNHLIKRWNQVLKSIEPPKKFGSFSLNLTSKMTWKEVAHVAHQCGTCRFGEDAKTSVLNINCRTHDVDNLYIVDGSFFPSSSAVNPSLTIMANALRVGEHLLERLI</sequence>
<dbReference type="AlphaFoldDB" id="A0A8J6XAF6"/>
<dbReference type="Pfam" id="PF05199">
    <property type="entry name" value="GMC_oxred_C"/>
    <property type="match status" value="1"/>
</dbReference>
<comment type="caution">
    <text evidence="6">The sequence shown here is derived from an EMBL/GenBank/DDBJ whole genome shotgun (WGS) entry which is preliminary data.</text>
</comment>
<keyword evidence="3" id="KW-0274">FAD</keyword>